<evidence type="ECO:0000256" key="5">
    <source>
        <dbReference type="ARBA" id="ARBA00022801"/>
    </source>
</evidence>
<reference evidence="8" key="1">
    <citation type="submission" date="2019-09" db="EMBL/GenBank/DDBJ databases">
        <title>Draft genome information of white flower Hibiscus syriacus.</title>
        <authorList>
            <person name="Kim Y.-M."/>
        </authorList>
    </citation>
    <scope>NUCLEOTIDE SEQUENCE [LARGE SCALE GENOMIC DNA]</scope>
    <source>
        <strain evidence="8">YM2019G1</strain>
    </source>
</reference>
<evidence type="ECO:0000256" key="6">
    <source>
        <dbReference type="ARBA" id="ARBA00023295"/>
    </source>
</evidence>
<dbReference type="Pfam" id="PF00933">
    <property type="entry name" value="Glyco_hydro_3"/>
    <property type="match status" value="1"/>
</dbReference>
<dbReference type="InterPro" id="IPR017853">
    <property type="entry name" value="GH"/>
</dbReference>
<keyword evidence="6" id="KW-0326">Glycosidase</keyword>
<evidence type="ECO:0000256" key="4">
    <source>
        <dbReference type="ARBA" id="ARBA00022729"/>
    </source>
</evidence>
<dbReference type="SUPFAM" id="SSF51445">
    <property type="entry name" value="(Trans)glycosidases"/>
    <property type="match status" value="1"/>
</dbReference>
<dbReference type="Gene3D" id="3.20.20.300">
    <property type="entry name" value="Glycoside hydrolase, family 3, N-terminal domain"/>
    <property type="match status" value="1"/>
</dbReference>
<protein>
    <recommendedName>
        <fullName evidence="3">beta-glucosidase</fullName>
        <ecNumber evidence="3">3.2.1.21</ecNumber>
    </recommendedName>
</protein>
<dbReference type="GO" id="GO:0009251">
    <property type="term" value="P:glucan catabolic process"/>
    <property type="evidence" value="ECO:0007669"/>
    <property type="project" value="TreeGrafter"/>
</dbReference>
<dbReference type="Gene3D" id="3.40.50.1700">
    <property type="entry name" value="Glycoside hydrolase family 3 C-terminal domain"/>
    <property type="match status" value="1"/>
</dbReference>
<dbReference type="GO" id="GO:0008422">
    <property type="term" value="F:beta-glucosidase activity"/>
    <property type="evidence" value="ECO:0007669"/>
    <property type="project" value="UniProtKB-EC"/>
</dbReference>
<feature type="domain" description="Glycoside hydrolase family 3 N-terminal" evidence="7">
    <location>
        <begin position="1"/>
        <end position="103"/>
    </location>
</feature>
<accession>A0A6A2XP04</accession>
<comment type="catalytic activity">
    <reaction evidence="1">
        <text>Hydrolysis of terminal, non-reducing beta-D-glucosyl residues with release of beta-D-glucose.</text>
        <dbReference type="EC" id="3.2.1.21"/>
    </reaction>
</comment>
<dbReference type="InterPro" id="IPR051915">
    <property type="entry name" value="Cellulose_Degrad_GH3"/>
</dbReference>
<dbReference type="PANTHER" id="PTHR30620">
    <property type="entry name" value="PERIPLASMIC BETA-GLUCOSIDASE-RELATED"/>
    <property type="match status" value="1"/>
</dbReference>
<dbReference type="Proteomes" id="UP000436088">
    <property type="component" value="Unassembled WGS sequence"/>
</dbReference>
<keyword evidence="5" id="KW-0378">Hydrolase</keyword>
<evidence type="ECO:0000313" key="8">
    <source>
        <dbReference type="EMBL" id="KAE8677232.1"/>
    </source>
</evidence>
<evidence type="ECO:0000313" key="9">
    <source>
        <dbReference type="Proteomes" id="UP000436088"/>
    </source>
</evidence>
<dbReference type="SUPFAM" id="SSF52279">
    <property type="entry name" value="Beta-D-glucan exohydrolase, C-terminal domain"/>
    <property type="match status" value="1"/>
</dbReference>
<dbReference type="AlphaFoldDB" id="A0A6A2XP04"/>
<dbReference type="EC" id="3.2.1.21" evidence="3"/>
<evidence type="ECO:0000256" key="3">
    <source>
        <dbReference type="ARBA" id="ARBA00012744"/>
    </source>
</evidence>
<dbReference type="InterPro" id="IPR036962">
    <property type="entry name" value="Glyco_hydro_3_N_sf"/>
</dbReference>
<evidence type="ECO:0000256" key="2">
    <source>
        <dbReference type="ARBA" id="ARBA00005336"/>
    </source>
</evidence>
<proteinExistence type="inferred from homology"/>
<dbReference type="PANTHER" id="PTHR30620:SF16">
    <property type="entry name" value="LYSOSOMAL BETA GLUCOSIDASE"/>
    <property type="match status" value="1"/>
</dbReference>
<organism evidence="8 9">
    <name type="scientific">Hibiscus syriacus</name>
    <name type="common">Rose of Sharon</name>
    <dbReference type="NCBI Taxonomy" id="106335"/>
    <lineage>
        <taxon>Eukaryota</taxon>
        <taxon>Viridiplantae</taxon>
        <taxon>Streptophyta</taxon>
        <taxon>Embryophyta</taxon>
        <taxon>Tracheophyta</taxon>
        <taxon>Spermatophyta</taxon>
        <taxon>Magnoliopsida</taxon>
        <taxon>eudicotyledons</taxon>
        <taxon>Gunneridae</taxon>
        <taxon>Pentapetalae</taxon>
        <taxon>rosids</taxon>
        <taxon>malvids</taxon>
        <taxon>Malvales</taxon>
        <taxon>Malvaceae</taxon>
        <taxon>Malvoideae</taxon>
        <taxon>Hibiscus</taxon>
    </lineage>
</organism>
<comment type="similarity">
    <text evidence="2">Belongs to the glycosyl hydrolase 3 family.</text>
</comment>
<dbReference type="EMBL" id="VEPZ02001364">
    <property type="protein sequence ID" value="KAE8677232.1"/>
    <property type="molecule type" value="Genomic_DNA"/>
</dbReference>
<dbReference type="InterPro" id="IPR001764">
    <property type="entry name" value="Glyco_hydro_3_N"/>
</dbReference>
<gene>
    <name evidence="8" type="ORF">F3Y22_tig00111542pilonHSYRG00190</name>
</gene>
<evidence type="ECO:0000256" key="1">
    <source>
        <dbReference type="ARBA" id="ARBA00000448"/>
    </source>
</evidence>
<sequence length="255" mass="28453">MVSYSSQNGKKMHANRDLITSYLKNKIKFRGFVISDWQGLDRITSPPHANYSYSVEVGVSSGIDMVMVSFNYIKFIDDFTYQVKHNIILMSRMDDARKRIMRVKFVLGLFENLIADTGLVNQLGNQKNGKSADKPLLPLLKKTTKVLVTGSHADNLGYQGCRTITWKVDSTTQVVYNENPSANYVKSNKFSYAIVIVGGPSYAKTFSYSLNLTIPESGPSNSSNVCRAVKCVADVISGQPVVMQPYFSTIMRNNV</sequence>
<comment type="caution">
    <text evidence="8">The sequence shown here is derived from an EMBL/GenBank/DDBJ whole genome shotgun (WGS) entry which is preliminary data.</text>
</comment>
<name>A0A6A2XP04_HIBSY</name>
<evidence type="ECO:0000259" key="7">
    <source>
        <dbReference type="Pfam" id="PF00933"/>
    </source>
</evidence>
<keyword evidence="9" id="KW-1185">Reference proteome</keyword>
<keyword evidence="4" id="KW-0732">Signal</keyword>
<dbReference type="InterPro" id="IPR036881">
    <property type="entry name" value="Glyco_hydro_3_C_sf"/>
</dbReference>